<evidence type="ECO:0000256" key="5">
    <source>
        <dbReference type="HAMAP-Rule" id="MF_00189"/>
    </source>
</evidence>
<feature type="transmembrane region" description="Helical" evidence="5">
    <location>
        <begin position="47"/>
        <end position="68"/>
    </location>
</feature>
<keyword evidence="5" id="KW-0997">Cell inner membrane</keyword>
<comment type="function">
    <text evidence="5">Plays a role in cell envelope biogenesis, maintenance of cell envelope integrity and membrane homeostasis.</text>
</comment>
<dbReference type="NCBIfam" id="NF001323">
    <property type="entry name" value="PRK00259.1-1"/>
    <property type="match status" value="1"/>
</dbReference>
<dbReference type="Pfam" id="PF04279">
    <property type="entry name" value="IspA"/>
    <property type="match status" value="1"/>
</dbReference>
<keyword evidence="2 5" id="KW-0812">Transmembrane</keyword>
<feature type="transmembrane region" description="Helical" evidence="5">
    <location>
        <begin position="172"/>
        <end position="189"/>
    </location>
</feature>
<dbReference type="InterPro" id="IPR006008">
    <property type="entry name" value="YciB"/>
</dbReference>
<feature type="transmembrane region" description="Helical" evidence="5">
    <location>
        <begin position="75"/>
        <end position="94"/>
    </location>
</feature>
<evidence type="ECO:0000256" key="1">
    <source>
        <dbReference type="ARBA" id="ARBA00022475"/>
    </source>
</evidence>
<sequence length="203" mass="21865">MAETEVRGASLGKLMLELGPLAVFFFANAEGARLQAWFPALMALGEPIFVATAAFMAAIAVSLAVSLVKERSVPVMPLVSGVVVLVFGGLTLWLKDDTFIKMKPTLVNALFGGVLLGGLAFGKPLLGYVFGAAFSLTETGWLILTRRWGVFFLVLAALNEAVWRSVSTDLWVDFKVFGIMPLTFAFAIAQTPLLRRYAADGED</sequence>
<dbReference type="PANTHER" id="PTHR36917:SF1">
    <property type="entry name" value="INNER MEMBRANE-SPANNING PROTEIN YCIB"/>
    <property type="match status" value="1"/>
</dbReference>
<dbReference type="GO" id="GO:0005886">
    <property type="term" value="C:plasma membrane"/>
    <property type="evidence" value="ECO:0007669"/>
    <property type="project" value="UniProtKB-SubCell"/>
</dbReference>
<dbReference type="AlphaFoldDB" id="A0A212JW97"/>
<comment type="similarity">
    <text evidence="5">Belongs to the YciB family.</text>
</comment>
<reference evidence="6" key="1">
    <citation type="submission" date="2016-04" db="EMBL/GenBank/DDBJ databases">
        <authorList>
            <person name="Evans L.H."/>
            <person name="Alamgir A."/>
            <person name="Owens N."/>
            <person name="Weber N.D."/>
            <person name="Virtaneva K."/>
            <person name="Barbian K."/>
            <person name="Babar A."/>
            <person name="Rosenke K."/>
        </authorList>
    </citation>
    <scope>NUCLEOTIDE SEQUENCE</scope>
    <source>
        <strain evidence="6">86</strain>
    </source>
</reference>
<feature type="transmembrane region" description="Helical" evidence="5">
    <location>
        <begin position="148"/>
        <end position="166"/>
    </location>
</feature>
<organism evidence="6">
    <name type="scientific">uncultured Alphaproteobacteria bacterium</name>
    <dbReference type="NCBI Taxonomy" id="91750"/>
    <lineage>
        <taxon>Bacteria</taxon>
        <taxon>Pseudomonadati</taxon>
        <taxon>Pseudomonadota</taxon>
        <taxon>Alphaproteobacteria</taxon>
        <taxon>environmental samples</taxon>
    </lineage>
</organism>
<evidence type="ECO:0000256" key="4">
    <source>
        <dbReference type="ARBA" id="ARBA00023136"/>
    </source>
</evidence>
<keyword evidence="3 5" id="KW-1133">Transmembrane helix</keyword>
<proteinExistence type="inferred from homology"/>
<dbReference type="PANTHER" id="PTHR36917">
    <property type="entry name" value="INTRACELLULAR SEPTATION PROTEIN A-RELATED"/>
    <property type="match status" value="1"/>
</dbReference>
<keyword evidence="1 5" id="KW-1003">Cell membrane</keyword>
<dbReference type="HAMAP" id="MF_00189">
    <property type="entry name" value="YciB"/>
    <property type="match status" value="1"/>
</dbReference>
<evidence type="ECO:0000256" key="3">
    <source>
        <dbReference type="ARBA" id="ARBA00022989"/>
    </source>
</evidence>
<comment type="subcellular location">
    <subcellularLocation>
        <location evidence="5">Cell inner membrane</location>
        <topology evidence="5">Multi-pass membrane protein</topology>
    </subcellularLocation>
</comment>
<gene>
    <name evidence="5" type="primary">yciB</name>
    <name evidence="6" type="ORF">KL86APRO_11763</name>
</gene>
<dbReference type="NCBIfam" id="TIGR00997">
    <property type="entry name" value="ispZ"/>
    <property type="match status" value="1"/>
</dbReference>
<name>A0A212JW97_9PROT</name>
<keyword evidence="4 5" id="KW-0472">Membrane</keyword>
<dbReference type="EMBL" id="FLUO01000001">
    <property type="protein sequence ID" value="SBW03740.1"/>
    <property type="molecule type" value="Genomic_DNA"/>
</dbReference>
<accession>A0A212JW97</accession>
<feature type="transmembrane region" description="Helical" evidence="5">
    <location>
        <begin position="114"/>
        <end position="136"/>
    </location>
</feature>
<evidence type="ECO:0000313" key="6">
    <source>
        <dbReference type="EMBL" id="SBW03740.1"/>
    </source>
</evidence>
<evidence type="ECO:0000256" key="2">
    <source>
        <dbReference type="ARBA" id="ARBA00022692"/>
    </source>
</evidence>
<protein>
    <recommendedName>
        <fullName evidence="5">Inner membrane-spanning protein YciB</fullName>
    </recommendedName>
</protein>